<dbReference type="Gene3D" id="3.30.40.10">
    <property type="entry name" value="Zinc/RING finger domain, C3HC4 (zinc finger)"/>
    <property type="match status" value="1"/>
</dbReference>
<feature type="compositionally biased region" description="Low complexity" evidence="7">
    <location>
        <begin position="860"/>
        <end position="873"/>
    </location>
</feature>
<reference evidence="11 12" key="1">
    <citation type="journal article" date="2018" name="Mol. Biol. Evol.">
        <title>Broad Genomic Sampling Reveals a Smut Pathogenic Ancestry of the Fungal Clade Ustilaginomycotina.</title>
        <authorList>
            <person name="Kijpornyongpan T."/>
            <person name="Mondo S.J."/>
            <person name="Barry K."/>
            <person name="Sandor L."/>
            <person name="Lee J."/>
            <person name="Lipzen A."/>
            <person name="Pangilinan J."/>
            <person name="LaButti K."/>
            <person name="Hainaut M."/>
            <person name="Henrissat B."/>
            <person name="Grigoriev I.V."/>
            <person name="Spatafora J.W."/>
            <person name="Aime M.C."/>
        </authorList>
    </citation>
    <scope>NUCLEOTIDE SEQUENCE [LARGE SCALE GENOMIC DNA]</scope>
    <source>
        <strain evidence="11 12">MCA 5214</strain>
    </source>
</reference>
<feature type="compositionally biased region" description="Polar residues" evidence="7">
    <location>
        <begin position="61"/>
        <end position="74"/>
    </location>
</feature>
<dbReference type="Pfam" id="PF02373">
    <property type="entry name" value="JmjC"/>
    <property type="match status" value="1"/>
</dbReference>
<dbReference type="SUPFAM" id="SSF51197">
    <property type="entry name" value="Clavaminate synthase-like"/>
    <property type="match status" value="1"/>
</dbReference>
<feature type="compositionally biased region" description="Low complexity" evidence="7">
    <location>
        <begin position="1457"/>
        <end position="1468"/>
    </location>
</feature>
<feature type="compositionally biased region" description="Polar residues" evidence="7">
    <location>
        <begin position="349"/>
        <end position="358"/>
    </location>
</feature>
<feature type="compositionally biased region" description="Basic and acidic residues" evidence="7">
    <location>
        <begin position="100"/>
        <end position="109"/>
    </location>
</feature>
<evidence type="ECO:0000256" key="1">
    <source>
        <dbReference type="ARBA" id="ARBA00009711"/>
    </source>
</evidence>
<protein>
    <recommendedName>
        <fullName evidence="2">[histone H3]-trimethyl-L-lysine(9) demethylase</fullName>
        <ecNumber evidence="2">1.14.11.66</ecNumber>
    </recommendedName>
</protein>
<evidence type="ECO:0000259" key="9">
    <source>
        <dbReference type="PROSITE" id="PS51184"/>
    </source>
</evidence>
<feature type="compositionally biased region" description="Basic and acidic residues" evidence="7">
    <location>
        <begin position="627"/>
        <end position="659"/>
    </location>
</feature>
<dbReference type="InterPro" id="IPR003347">
    <property type="entry name" value="JmjC_dom"/>
</dbReference>
<dbReference type="CDD" id="cd15571">
    <property type="entry name" value="ePHD"/>
    <property type="match status" value="1"/>
</dbReference>
<dbReference type="PROSITE" id="PS51184">
    <property type="entry name" value="JMJC"/>
    <property type="match status" value="1"/>
</dbReference>
<feature type="compositionally biased region" description="Low complexity" evidence="7">
    <location>
        <begin position="841"/>
        <end position="853"/>
    </location>
</feature>
<dbReference type="GO" id="GO:0010468">
    <property type="term" value="P:regulation of gene expression"/>
    <property type="evidence" value="ECO:0007669"/>
    <property type="project" value="TreeGrafter"/>
</dbReference>
<dbReference type="InterPro" id="IPR034732">
    <property type="entry name" value="EPHD"/>
</dbReference>
<dbReference type="SMART" id="SM00558">
    <property type="entry name" value="JmjC"/>
    <property type="match status" value="1"/>
</dbReference>
<sequence>MSVPEAMVKCEQSAGQSSHSASTMTTSSSSSSSSTTSASQPANAAMPPPRPPSCGPASPSVSTGGNDGDSTATTQHRESSRSQTPPTSPSSCEGGQRGKAKTEEHDPHANIKPSYFYPMDPSDPNSHLDESAIPVFEPTMSQFADFYKFCEAINDWGMKTGIVKIVPPKEWVDSLPSIRAPDVAQQEKATGAAEGSLPTLEGVRIRSAIAQHFGPAFKPGLWRQTNITRPAKIWNVKQWSDVCREMSGPTMSDIHEHIKIRKEMESGSSKDDKNGIRTRSGRGRQSGSNPSATAGPSSSTKRRRKTIEKADKAAATAAEEEAAVSSLSQESSSASVAAAPAEEDGVQPVATSSSSSQPKVKAADLTTPEEWSHFDQRLAWLKEWISPGKKGEEEGKHEHSLKPSDWTPMACREIEGEYWRGLNFGKPPMYGADLKGTLFTPATKSWNVNSLDNLLTRLKLRRKIAGVTDPYLYFGMWRATFAWHVEDMDLYSINYIHFGAPKQWYAIPQRDRLRFETALASAFPGDARRCSQFMRHKSFLASPTFLAANNIRPLKLVQHAQEFVITYPFGYHSGYNLGFNCAESVNFALDSWLDIGRKAKACECEDAQQSVKMDVDALLQESEELEQAERRKEERERARREREELASDDHLRKEAAKARRAEKKRLKEQRAAEEGDGDDEEGSERKPQSAKPKAKQSGGLSMEHLPCVFCPSSLASDLVPIPGESGQPSTLAAHRFCANSVPECWVAEDGAGNDEVKGFYTIAKARWGLKCSVCPPTSAKYGCSIQCTFGNCTKAAHPTCAAHDVSGWMMDMLPANEADKLEGRGAYTAKSKKNGAKKKTSGPASSPPAGGAEAAEHSQASSPPLAPAELPDSSSAPERMVVLCRGHNPSAKQAEQLRKARHLRECAMRLLPGSRIKVKSNGGIWETTLVALKESSNPLSEGDALVEDAKGPRRVIKWSRIVFDAEIVAAASQATEEFEKQESQHSKQQQQATSTIDREGDSCMAAPAPQLNAPLPPRSRLLNDAEFATAKADRSTNASATTSAGRLLGGAAPSSASSTSHWSAAYYPPRPAAPQHPQRQARSQTAPADAHLSSSRVIVGSTAHSTINRPVKGATPRHPYAMSKGAGYGYGASSFGHHSLAPKQLKRLPAVLTPLAKPAPTAAPTAAAAPVAPKPLTVQPRAGNSAASTGKSLPPMSSFLSQQQSRPDRPIAPIPRSAVGGTGASGAPHRTQPLPPAAAPSQPCQPHPPPHHPSYGPPSHPSPSYMTAPMHPSMAPSPSAGAPQAPQTYHYPPAPARYDGARLSGNLYYHHQHPHGTGTGVEGVPPQSAPPSLPLTSMTRPYYTAGQPSSGSSSGGMRPSYDSATTAVPSPLRQQALPRIRARDEGPASAPGSSSGSKQSLAPSYRQALPSLPPPSQGWGYAQHHQQQPQGGYAHPSYLPSVRGGASGNPLPPGPGLPYAQPYQPAPSNERHSSNPAQRRP</sequence>
<feature type="domain" description="PHD-type" evidence="10">
    <location>
        <begin position="704"/>
        <end position="835"/>
    </location>
</feature>
<feature type="region of interest" description="Disordered" evidence="7">
    <location>
        <begin position="1100"/>
        <end position="1119"/>
    </location>
</feature>
<dbReference type="InterPro" id="IPR013083">
    <property type="entry name" value="Znf_RING/FYVE/PHD"/>
</dbReference>
<dbReference type="RefSeq" id="XP_025363033.1">
    <property type="nucleotide sequence ID" value="XM_025507347.1"/>
</dbReference>
<organism evidence="11 12">
    <name type="scientific">Jaminaea rosea</name>
    <dbReference type="NCBI Taxonomy" id="1569628"/>
    <lineage>
        <taxon>Eukaryota</taxon>
        <taxon>Fungi</taxon>
        <taxon>Dikarya</taxon>
        <taxon>Basidiomycota</taxon>
        <taxon>Ustilaginomycotina</taxon>
        <taxon>Exobasidiomycetes</taxon>
        <taxon>Microstromatales</taxon>
        <taxon>Microstromatales incertae sedis</taxon>
        <taxon>Jaminaea</taxon>
    </lineage>
</organism>
<dbReference type="OrthoDB" id="9547406at2759"/>
<feature type="compositionally biased region" description="Basic residues" evidence="7">
    <location>
        <begin position="830"/>
        <end position="840"/>
    </location>
</feature>
<dbReference type="Pfam" id="PF02375">
    <property type="entry name" value="JmjN"/>
    <property type="match status" value="1"/>
</dbReference>
<dbReference type="Gene3D" id="2.60.120.650">
    <property type="entry name" value="Cupin"/>
    <property type="match status" value="2"/>
</dbReference>
<feature type="region of interest" description="Disordered" evidence="7">
    <location>
        <begin position="260"/>
        <end position="368"/>
    </location>
</feature>
<proteinExistence type="inferred from homology"/>
<evidence type="ECO:0000313" key="12">
    <source>
        <dbReference type="Proteomes" id="UP000245884"/>
    </source>
</evidence>
<feature type="compositionally biased region" description="Low complexity" evidence="7">
    <location>
        <begin position="17"/>
        <end position="45"/>
    </location>
</feature>
<feature type="region of interest" description="Disordered" evidence="7">
    <location>
        <begin position="1"/>
        <end position="123"/>
    </location>
</feature>
<feature type="domain" description="JmjN" evidence="8">
    <location>
        <begin position="133"/>
        <end position="174"/>
    </location>
</feature>
<keyword evidence="3" id="KW-0479">Metal-binding</keyword>
<dbReference type="SMART" id="SM00545">
    <property type="entry name" value="JmjN"/>
    <property type="match status" value="1"/>
</dbReference>
<feature type="compositionally biased region" description="Low complexity" evidence="7">
    <location>
        <begin position="1166"/>
        <end position="1177"/>
    </location>
</feature>
<dbReference type="PANTHER" id="PTHR10694:SF7">
    <property type="entry name" value="[HISTONE H3]-TRIMETHYL-L-LYSINE(9) DEMETHYLASE"/>
    <property type="match status" value="1"/>
</dbReference>
<feature type="region of interest" description="Disordered" evidence="7">
    <location>
        <begin position="624"/>
        <end position="699"/>
    </location>
</feature>
<evidence type="ECO:0000256" key="7">
    <source>
        <dbReference type="SAM" id="MobiDB-lite"/>
    </source>
</evidence>
<evidence type="ECO:0000256" key="2">
    <source>
        <dbReference type="ARBA" id="ARBA00012900"/>
    </source>
</evidence>
<keyword evidence="4" id="KW-0863">Zinc-finger</keyword>
<dbReference type="GO" id="GO:0008270">
    <property type="term" value="F:zinc ion binding"/>
    <property type="evidence" value="ECO:0007669"/>
    <property type="project" value="UniProtKB-KW"/>
</dbReference>
<evidence type="ECO:0000259" key="10">
    <source>
        <dbReference type="PROSITE" id="PS51805"/>
    </source>
</evidence>
<feature type="compositionally biased region" description="Basic and acidic residues" evidence="7">
    <location>
        <begin position="260"/>
        <end position="275"/>
    </location>
</feature>
<dbReference type="GeneID" id="37029170"/>
<dbReference type="Proteomes" id="UP000245884">
    <property type="component" value="Unassembled WGS sequence"/>
</dbReference>
<dbReference type="EMBL" id="KZ819665">
    <property type="protein sequence ID" value="PWN28421.1"/>
    <property type="molecule type" value="Genomic_DNA"/>
</dbReference>
<dbReference type="GO" id="GO:0051864">
    <property type="term" value="F:histone H3K36 demethylase activity"/>
    <property type="evidence" value="ECO:0007669"/>
    <property type="project" value="TreeGrafter"/>
</dbReference>
<comment type="similarity">
    <text evidence="1">Belongs to the JHDM3 histone demethylase family.</text>
</comment>
<accession>A0A316UVR3</accession>
<keyword evidence="5" id="KW-0862">Zinc</keyword>
<evidence type="ECO:0000256" key="6">
    <source>
        <dbReference type="ARBA" id="ARBA00049349"/>
    </source>
</evidence>
<comment type="catalytic activity">
    <reaction evidence="6">
        <text>N(6),N(6),N(6)-trimethyl-L-lysyl(9)-[histone H3] + 2 2-oxoglutarate + 2 O2 = N(6)-methyl-L-lysyl(9)-[histone H3] + 2 formaldehyde + 2 succinate + 2 CO2</text>
        <dbReference type="Rhea" id="RHEA:60200"/>
        <dbReference type="Rhea" id="RHEA-COMP:15538"/>
        <dbReference type="Rhea" id="RHEA-COMP:15542"/>
        <dbReference type="ChEBI" id="CHEBI:15379"/>
        <dbReference type="ChEBI" id="CHEBI:16526"/>
        <dbReference type="ChEBI" id="CHEBI:16810"/>
        <dbReference type="ChEBI" id="CHEBI:16842"/>
        <dbReference type="ChEBI" id="CHEBI:30031"/>
        <dbReference type="ChEBI" id="CHEBI:61929"/>
        <dbReference type="ChEBI" id="CHEBI:61961"/>
        <dbReference type="EC" id="1.14.11.66"/>
    </reaction>
</comment>
<dbReference type="GO" id="GO:0005634">
    <property type="term" value="C:nucleus"/>
    <property type="evidence" value="ECO:0007669"/>
    <property type="project" value="TreeGrafter"/>
</dbReference>
<evidence type="ECO:0000256" key="3">
    <source>
        <dbReference type="ARBA" id="ARBA00022723"/>
    </source>
</evidence>
<dbReference type="STRING" id="1569628.A0A316UVR3"/>
<evidence type="ECO:0000256" key="4">
    <source>
        <dbReference type="ARBA" id="ARBA00022771"/>
    </source>
</evidence>
<evidence type="ECO:0000256" key="5">
    <source>
        <dbReference type="ARBA" id="ARBA00022833"/>
    </source>
</evidence>
<feature type="compositionally biased region" description="Low complexity" evidence="7">
    <location>
        <begin position="81"/>
        <end position="91"/>
    </location>
</feature>
<dbReference type="PANTHER" id="PTHR10694">
    <property type="entry name" value="LYSINE-SPECIFIC DEMETHYLASE"/>
    <property type="match status" value="1"/>
</dbReference>
<feature type="compositionally biased region" description="Low complexity" evidence="7">
    <location>
        <begin position="313"/>
        <end position="340"/>
    </location>
</feature>
<feature type="region of interest" description="Disordered" evidence="7">
    <location>
        <begin position="976"/>
        <end position="1018"/>
    </location>
</feature>
<dbReference type="InterPro" id="IPR003349">
    <property type="entry name" value="JmjN"/>
</dbReference>
<dbReference type="PROSITE" id="PS51183">
    <property type="entry name" value="JMJN"/>
    <property type="match status" value="1"/>
</dbReference>
<dbReference type="EC" id="1.14.11.66" evidence="2"/>
<feature type="compositionally biased region" description="Low complexity" evidence="7">
    <location>
        <begin position="1043"/>
        <end position="1067"/>
    </location>
</feature>
<feature type="compositionally biased region" description="Pro residues" evidence="7">
    <location>
        <begin position="1233"/>
        <end position="1261"/>
    </location>
</feature>
<name>A0A316UVR3_9BASI</name>
<feature type="region of interest" description="Disordered" evidence="7">
    <location>
        <begin position="1166"/>
        <end position="1481"/>
    </location>
</feature>
<gene>
    <name evidence="11" type="ORF">BDZ90DRAFT_238644</name>
</gene>
<dbReference type="GO" id="GO:0000785">
    <property type="term" value="C:chromatin"/>
    <property type="evidence" value="ECO:0007669"/>
    <property type="project" value="TreeGrafter"/>
</dbReference>
<evidence type="ECO:0000313" key="11">
    <source>
        <dbReference type="EMBL" id="PWN28421.1"/>
    </source>
</evidence>
<keyword evidence="12" id="KW-1185">Reference proteome</keyword>
<dbReference type="GO" id="GO:0140684">
    <property type="term" value="F:histone H3K9me2/H3K9me3 demethylase activity"/>
    <property type="evidence" value="ECO:0007669"/>
    <property type="project" value="UniProtKB-EC"/>
</dbReference>
<feature type="compositionally biased region" description="Low complexity" evidence="7">
    <location>
        <begin position="1387"/>
        <end position="1404"/>
    </location>
</feature>
<dbReference type="PROSITE" id="PS51805">
    <property type="entry name" value="EPHD"/>
    <property type="match status" value="1"/>
</dbReference>
<feature type="region of interest" description="Disordered" evidence="7">
    <location>
        <begin position="1030"/>
        <end position="1095"/>
    </location>
</feature>
<feature type="domain" description="JmjC" evidence="9">
    <location>
        <begin position="440"/>
        <end position="604"/>
    </location>
</feature>
<feature type="compositionally biased region" description="Low complexity" evidence="7">
    <location>
        <begin position="1262"/>
        <end position="1286"/>
    </location>
</feature>
<feature type="region of interest" description="Disordered" evidence="7">
    <location>
        <begin position="829"/>
        <end position="873"/>
    </location>
</feature>
<evidence type="ECO:0000259" key="8">
    <source>
        <dbReference type="PROSITE" id="PS51183"/>
    </source>
</evidence>
<dbReference type="Pfam" id="PF13771">
    <property type="entry name" value="zf-HC5HC2H"/>
    <property type="match status" value="1"/>
</dbReference>